<evidence type="ECO:0000256" key="4">
    <source>
        <dbReference type="ARBA" id="ARBA00023163"/>
    </source>
</evidence>
<proteinExistence type="inferred from homology"/>
<dbReference type="NCBIfam" id="TIGR02937">
    <property type="entry name" value="sigma70-ECF"/>
    <property type="match status" value="1"/>
</dbReference>
<feature type="domain" description="RNA polymerase sigma-70 region 2" evidence="5">
    <location>
        <begin position="22"/>
        <end position="89"/>
    </location>
</feature>
<dbReference type="InterPro" id="IPR013325">
    <property type="entry name" value="RNA_pol_sigma_r2"/>
</dbReference>
<evidence type="ECO:0000256" key="3">
    <source>
        <dbReference type="ARBA" id="ARBA00023082"/>
    </source>
</evidence>
<dbReference type="CDD" id="cd06171">
    <property type="entry name" value="Sigma70_r4"/>
    <property type="match status" value="1"/>
</dbReference>
<dbReference type="AlphaFoldDB" id="A0A5B9W394"/>
<dbReference type="KEGG" id="agv:OJF2_31020"/>
<dbReference type="Gene3D" id="1.10.1740.10">
    <property type="match status" value="1"/>
</dbReference>
<keyword evidence="4" id="KW-0804">Transcription</keyword>
<dbReference type="Pfam" id="PF08281">
    <property type="entry name" value="Sigma70_r4_2"/>
    <property type="match status" value="1"/>
</dbReference>
<evidence type="ECO:0000256" key="2">
    <source>
        <dbReference type="ARBA" id="ARBA00023015"/>
    </source>
</evidence>
<dbReference type="InterPro" id="IPR013324">
    <property type="entry name" value="RNA_pol_sigma_r3/r4-like"/>
</dbReference>
<evidence type="ECO:0000313" key="7">
    <source>
        <dbReference type="EMBL" id="QEH34561.1"/>
    </source>
</evidence>
<dbReference type="Proteomes" id="UP000324233">
    <property type="component" value="Chromosome"/>
</dbReference>
<dbReference type="Pfam" id="PF04542">
    <property type="entry name" value="Sigma70_r2"/>
    <property type="match status" value="1"/>
</dbReference>
<keyword evidence="2" id="KW-0805">Transcription regulation</keyword>
<feature type="domain" description="RNA polymerase sigma factor 70 region 4 type 2" evidence="6">
    <location>
        <begin position="113"/>
        <end position="165"/>
    </location>
</feature>
<protein>
    <submittedName>
        <fullName evidence="7">ECF RNA polymerase sigma factor SigW</fullName>
    </submittedName>
</protein>
<dbReference type="SUPFAM" id="SSF88946">
    <property type="entry name" value="Sigma2 domain of RNA polymerase sigma factors"/>
    <property type="match status" value="1"/>
</dbReference>
<dbReference type="InterPro" id="IPR039425">
    <property type="entry name" value="RNA_pol_sigma-70-like"/>
</dbReference>
<sequence>MQSDGEIVRAVLRGQREAFAALVIRHERAVWATAWRVLRDGHAASDAGQEAFLMAFRRLRDLRDPDQFGAWLLRIAGREAARLARRRAREPGRSQSLDDCGIEAPAGLSEGSEELLEALARLPDHERVVVSLRYLDGLPVAEVAAALGRPVGTVTKQLSRAIERLKAHVNRGVTR</sequence>
<comment type="similarity">
    <text evidence="1">Belongs to the sigma-70 factor family. ECF subfamily.</text>
</comment>
<dbReference type="SUPFAM" id="SSF88659">
    <property type="entry name" value="Sigma3 and sigma4 domains of RNA polymerase sigma factors"/>
    <property type="match status" value="1"/>
</dbReference>
<dbReference type="GO" id="GO:0003677">
    <property type="term" value="F:DNA binding"/>
    <property type="evidence" value="ECO:0007669"/>
    <property type="project" value="InterPro"/>
</dbReference>
<dbReference type="InterPro" id="IPR014284">
    <property type="entry name" value="RNA_pol_sigma-70_dom"/>
</dbReference>
<dbReference type="PANTHER" id="PTHR43133:SF51">
    <property type="entry name" value="RNA POLYMERASE SIGMA FACTOR"/>
    <property type="match status" value="1"/>
</dbReference>
<evidence type="ECO:0000259" key="6">
    <source>
        <dbReference type="Pfam" id="PF08281"/>
    </source>
</evidence>
<evidence type="ECO:0000259" key="5">
    <source>
        <dbReference type="Pfam" id="PF04542"/>
    </source>
</evidence>
<dbReference type="GO" id="GO:0016987">
    <property type="term" value="F:sigma factor activity"/>
    <property type="evidence" value="ECO:0007669"/>
    <property type="project" value="UniProtKB-KW"/>
</dbReference>
<evidence type="ECO:0000256" key="1">
    <source>
        <dbReference type="ARBA" id="ARBA00010641"/>
    </source>
</evidence>
<dbReference type="InterPro" id="IPR013249">
    <property type="entry name" value="RNA_pol_sigma70_r4_t2"/>
</dbReference>
<dbReference type="InterPro" id="IPR036388">
    <property type="entry name" value="WH-like_DNA-bd_sf"/>
</dbReference>
<dbReference type="InterPro" id="IPR007627">
    <property type="entry name" value="RNA_pol_sigma70_r2"/>
</dbReference>
<dbReference type="EMBL" id="CP042997">
    <property type="protein sequence ID" value="QEH34561.1"/>
    <property type="molecule type" value="Genomic_DNA"/>
</dbReference>
<keyword evidence="8" id="KW-1185">Reference proteome</keyword>
<reference evidence="7 8" key="1">
    <citation type="submission" date="2019-08" db="EMBL/GenBank/DDBJ databases">
        <title>Deep-cultivation of Planctomycetes and their phenomic and genomic characterization uncovers novel biology.</title>
        <authorList>
            <person name="Wiegand S."/>
            <person name="Jogler M."/>
            <person name="Boedeker C."/>
            <person name="Pinto D."/>
            <person name="Vollmers J."/>
            <person name="Rivas-Marin E."/>
            <person name="Kohn T."/>
            <person name="Peeters S.H."/>
            <person name="Heuer A."/>
            <person name="Rast P."/>
            <person name="Oberbeckmann S."/>
            <person name="Bunk B."/>
            <person name="Jeske O."/>
            <person name="Meyerdierks A."/>
            <person name="Storesund J.E."/>
            <person name="Kallscheuer N."/>
            <person name="Luecker S."/>
            <person name="Lage O.M."/>
            <person name="Pohl T."/>
            <person name="Merkel B.J."/>
            <person name="Hornburger P."/>
            <person name="Mueller R.-W."/>
            <person name="Bruemmer F."/>
            <person name="Labrenz M."/>
            <person name="Spormann A.M."/>
            <person name="Op den Camp H."/>
            <person name="Overmann J."/>
            <person name="Amann R."/>
            <person name="Jetten M.S.M."/>
            <person name="Mascher T."/>
            <person name="Medema M.H."/>
            <person name="Devos D.P."/>
            <person name="Kaster A.-K."/>
            <person name="Ovreas L."/>
            <person name="Rohde M."/>
            <person name="Galperin M.Y."/>
            <person name="Jogler C."/>
        </authorList>
    </citation>
    <scope>NUCLEOTIDE SEQUENCE [LARGE SCALE GENOMIC DNA]</scope>
    <source>
        <strain evidence="7 8">OJF2</strain>
    </source>
</reference>
<name>A0A5B9W394_9BACT</name>
<evidence type="ECO:0000313" key="8">
    <source>
        <dbReference type="Proteomes" id="UP000324233"/>
    </source>
</evidence>
<dbReference type="PANTHER" id="PTHR43133">
    <property type="entry name" value="RNA POLYMERASE ECF-TYPE SIGMA FACTO"/>
    <property type="match status" value="1"/>
</dbReference>
<gene>
    <name evidence="7" type="primary">sigW_6</name>
    <name evidence="7" type="ORF">OJF2_31020</name>
</gene>
<keyword evidence="3" id="KW-0731">Sigma factor</keyword>
<dbReference type="Gene3D" id="1.10.10.10">
    <property type="entry name" value="Winged helix-like DNA-binding domain superfamily/Winged helix DNA-binding domain"/>
    <property type="match status" value="1"/>
</dbReference>
<accession>A0A5B9W394</accession>
<dbReference type="GO" id="GO:0006352">
    <property type="term" value="P:DNA-templated transcription initiation"/>
    <property type="evidence" value="ECO:0007669"/>
    <property type="project" value="InterPro"/>
</dbReference>
<organism evidence="7 8">
    <name type="scientific">Aquisphaera giovannonii</name>
    <dbReference type="NCBI Taxonomy" id="406548"/>
    <lineage>
        <taxon>Bacteria</taxon>
        <taxon>Pseudomonadati</taxon>
        <taxon>Planctomycetota</taxon>
        <taxon>Planctomycetia</taxon>
        <taxon>Isosphaerales</taxon>
        <taxon>Isosphaeraceae</taxon>
        <taxon>Aquisphaera</taxon>
    </lineage>
</organism>
<dbReference type="RefSeq" id="WP_168221814.1">
    <property type="nucleotide sequence ID" value="NZ_CP042997.1"/>
</dbReference>